<dbReference type="Pfam" id="PF13649">
    <property type="entry name" value="Methyltransf_25"/>
    <property type="match status" value="1"/>
</dbReference>
<dbReference type="InterPro" id="IPR029063">
    <property type="entry name" value="SAM-dependent_MTases_sf"/>
</dbReference>
<evidence type="ECO:0000313" key="2">
    <source>
        <dbReference type="EMBL" id="WNY22763.1"/>
    </source>
</evidence>
<dbReference type="Proteomes" id="UP001302978">
    <property type="component" value="Chromosome"/>
</dbReference>
<dbReference type="KEGG" id="mehf:MmiHf6_00480"/>
<evidence type="ECO:0000259" key="1">
    <source>
        <dbReference type="Pfam" id="PF13649"/>
    </source>
</evidence>
<organism evidence="2 3">
    <name type="scientific">Methanimicrococcus hongohii</name>
    <dbReference type="NCBI Taxonomy" id="3028295"/>
    <lineage>
        <taxon>Archaea</taxon>
        <taxon>Methanobacteriati</taxon>
        <taxon>Methanobacteriota</taxon>
        <taxon>Stenosarchaea group</taxon>
        <taxon>Methanomicrobia</taxon>
        <taxon>Methanosarcinales</taxon>
        <taxon>Methanosarcinaceae</taxon>
        <taxon>Methanimicrococcus</taxon>
    </lineage>
</organism>
<dbReference type="PANTHER" id="PTHR43667">
    <property type="entry name" value="CYCLOPROPANE-FATTY-ACYL-PHOSPHOLIPID SYNTHASE"/>
    <property type="match status" value="1"/>
</dbReference>
<dbReference type="PANTHER" id="PTHR43667:SF2">
    <property type="entry name" value="FATTY ACID C-METHYL TRANSFERASE"/>
    <property type="match status" value="1"/>
</dbReference>
<dbReference type="InterPro" id="IPR050723">
    <property type="entry name" value="CFA/CMAS"/>
</dbReference>
<dbReference type="AlphaFoldDB" id="A0AA97A0Y6"/>
<reference evidence="2 3" key="1">
    <citation type="submission" date="2023-07" db="EMBL/GenBank/DDBJ databases">
        <title>Closed genoem sequence of Methanomicrococcus sp. Hf6.</title>
        <authorList>
            <person name="Poehlein A."/>
            <person name="Protasov E."/>
            <person name="Platt K."/>
            <person name="Reeh H."/>
            <person name="Daniel R."/>
            <person name="Brune A."/>
        </authorList>
    </citation>
    <scope>NUCLEOTIDE SEQUENCE [LARGE SCALE GENOMIC DNA]</scope>
    <source>
        <strain evidence="2 3">Hf6</strain>
    </source>
</reference>
<protein>
    <recommendedName>
        <fullName evidence="1">Methyltransferase domain-containing protein</fullName>
    </recommendedName>
</protein>
<dbReference type="SUPFAM" id="SSF53335">
    <property type="entry name" value="S-adenosyl-L-methionine-dependent methyltransferases"/>
    <property type="match status" value="1"/>
</dbReference>
<dbReference type="InterPro" id="IPR041698">
    <property type="entry name" value="Methyltransf_25"/>
</dbReference>
<keyword evidence="3" id="KW-1185">Reference proteome</keyword>
<evidence type="ECO:0000313" key="3">
    <source>
        <dbReference type="Proteomes" id="UP001302978"/>
    </source>
</evidence>
<feature type="domain" description="Methyltransferase" evidence="1">
    <location>
        <begin position="64"/>
        <end position="155"/>
    </location>
</feature>
<dbReference type="CDD" id="cd02440">
    <property type="entry name" value="AdoMet_MTases"/>
    <property type="match status" value="1"/>
</dbReference>
<dbReference type="EMBL" id="CP131059">
    <property type="protein sequence ID" value="WNY22763.1"/>
    <property type="molecule type" value="Genomic_DNA"/>
</dbReference>
<dbReference type="Gene3D" id="3.40.50.150">
    <property type="entry name" value="Vaccinia Virus protein VP39"/>
    <property type="match status" value="1"/>
</dbReference>
<sequence>MNDANREWNEHYANQSKMTNFQTGAQRFSVQKNTDQMLQNLISGNVERFNDQLNCLQFPPESTILDIGAGPGTLAVPLTAAGCRVTAVEPAPPMHEAMAEYKKIKGVSADIPIIAKVWEDVNFDEVGQFDYVVSSFAMSVPDLKEALLKMNAVARKEVHIFWFLIDPPWGRINEALWTKLHSEEYYGRPTADLIWSALYQTGIYANLEVLPLCDSHFYETFEEVLEEYADRLAAKEDWQIEIVEDYLKRTFKETPGKGFGLPEDGLYVHIWWKK</sequence>
<proteinExistence type="predicted"/>
<gene>
    <name evidence="2" type="ORF">MmiHf6_00480</name>
</gene>
<name>A0AA97A0Y6_9EURY</name>
<accession>A0AA97A0Y6</accession>